<organism evidence="1">
    <name type="scientific">Anguilla anguilla</name>
    <name type="common">European freshwater eel</name>
    <name type="synonym">Muraena anguilla</name>
    <dbReference type="NCBI Taxonomy" id="7936"/>
    <lineage>
        <taxon>Eukaryota</taxon>
        <taxon>Metazoa</taxon>
        <taxon>Chordata</taxon>
        <taxon>Craniata</taxon>
        <taxon>Vertebrata</taxon>
        <taxon>Euteleostomi</taxon>
        <taxon>Actinopterygii</taxon>
        <taxon>Neopterygii</taxon>
        <taxon>Teleostei</taxon>
        <taxon>Anguilliformes</taxon>
        <taxon>Anguillidae</taxon>
        <taxon>Anguilla</taxon>
    </lineage>
</organism>
<evidence type="ECO:0000313" key="1">
    <source>
        <dbReference type="EMBL" id="JAH27972.1"/>
    </source>
</evidence>
<dbReference type="EMBL" id="GBXM01080605">
    <property type="protein sequence ID" value="JAH27972.1"/>
    <property type="molecule type" value="Transcribed_RNA"/>
</dbReference>
<dbReference type="AlphaFoldDB" id="A0A0E9RGP1"/>
<reference evidence="1" key="2">
    <citation type="journal article" date="2015" name="Fish Shellfish Immunol.">
        <title>Early steps in the European eel (Anguilla anguilla)-Vibrio vulnificus interaction in the gills: Role of the RtxA13 toxin.</title>
        <authorList>
            <person name="Callol A."/>
            <person name="Pajuelo D."/>
            <person name="Ebbesson L."/>
            <person name="Teles M."/>
            <person name="MacKenzie S."/>
            <person name="Amaro C."/>
        </authorList>
    </citation>
    <scope>NUCLEOTIDE SEQUENCE</scope>
</reference>
<name>A0A0E9RGP1_ANGAN</name>
<proteinExistence type="predicted"/>
<accession>A0A0E9RGP1</accession>
<sequence length="39" mass="4294">MELWGHTAAPLNVAAAHQPRLRRPSLHVTFLGGGLTFNR</sequence>
<protein>
    <submittedName>
        <fullName evidence="1">Uncharacterized protein</fullName>
    </submittedName>
</protein>
<reference evidence="1" key="1">
    <citation type="submission" date="2014-11" db="EMBL/GenBank/DDBJ databases">
        <authorList>
            <person name="Amaro Gonzalez C."/>
        </authorList>
    </citation>
    <scope>NUCLEOTIDE SEQUENCE</scope>
</reference>